<proteinExistence type="predicted"/>
<comment type="caution">
    <text evidence="1">The sequence shown here is derived from an EMBL/GenBank/DDBJ whole genome shotgun (WGS) entry which is preliminary data.</text>
</comment>
<dbReference type="AlphaFoldDB" id="A0AAV5K1L5"/>
<name>A0AAV5K1L5_9ROSI</name>
<evidence type="ECO:0000313" key="2">
    <source>
        <dbReference type="Proteomes" id="UP001054252"/>
    </source>
</evidence>
<reference evidence="1 2" key="1">
    <citation type="journal article" date="2021" name="Commun. Biol.">
        <title>The genome of Shorea leprosula (Dipterocarpaceae) highlights the ecological relevance of drought in aseasonal tropical rainforests.</title>
        <authorList>
            <person name="Ng K.K.S."/>
            <person name="Kobayashi M.J."/>
            <person name="Fawcett J.A."/>
            <person name="Hatakeyama M."/>
            <person name="Paape T."/>
            <person name="Ng C.H."/>
            <person name="Ang C.C."/>
            <person name="Tnah L.H."/>
            <person name="Lee C.T."/>
            <person name="Nishiyama T."/>
            <person name="Sese J."/>
            <person name="O'Brien M.J."/>
            <person name="Copetti D."/>
            <person name="Mohd Noor M.I."/>
            <person name="Ong R.C."/>
            <person name="Putra M."/>
            <person name="Sireger I.Z."/>
            <person name="Indrioko S."/>
            <person name="Kosugi Y."/>
            <person name="Izuno A."/>
            <person name="Isagi Y."/>
            <person name="Lee S.L."/>
            <person name="Shimizu K.K."/>
        </authorList>
    </citation>
    <scope>NUCLEOTIDE SEQUENCE [LARGE SCALE GENOMIC DNA]</scope>
    <source>
        <strain evidence="1">214</strain>
    </source>
</reference>
<dbReference type="Proteomes" id="UP001054252">
    <property type="component" value="Unassembled WGS sequence"/>
</dbReference>
<accession>A0AAV5K1L5</accession>
<evidence type="ECO:0000313" key="1">
    <source>
        <dbReference type="EMBL" id="GKV17504.1"/>
    </source>
</evidence>
<keyword evidence="2" id="KW-1185">Reference proteome</keyword>
<sequence>MKSLLSSFASVQWKRVGLEAVDDEGCLNLKHRPTV</sequence>
<gene>
    <name evidence="1" type="ORF">SLEP1_g28004</name>
</gene>
<protein>
    <submittedName>
        <fullName evidence="1">Uncharacterized protein</fullName>
    </submittedName>
</protein>
<organism evidence="1 2">
    <name type="scientific">Rubroshorea leprosula</name>
    <dbReference type="NCBI Taxonomy" id="152421"/>
    <lineage>
        <taxon>Eukaryota</taxon>
        <taxon>Viridiplantae</taxon>
        <taxon>Streptophyta</taxon>
        <taxon>Embryophyta</taxon>
        <taxon>Tracheophyta</taxon>
        <taxon>Spermatophyta</taxon>
        <taxon>Magnoliopsida</taxon>
        <taxon>eudicotyledons</taxon>
        <taxon>Gunneridae</taxon>
        <taxon>Pentapetalae</taxon>
        <taxon>rosids</taxon>
        <taxon>malvids</taxon>
        <taxon>Malvales</taxon>
        <taxon>Dipterocarpaceae</taxon>
        <taxon>Rubroshorea</taxon>
    </lineage>
</organism>
<dbReference type="EMBL" id="BPVZ01000048">
    <property type="protein sequence ID" value="GKV17504.1"/>
    <property type="molecule type" value="Genomic_DNA"/>
</dbReference>